<proteinExistence type="predicted"/>
<dbReference type="AlphaFoldDB" id="A0A438D0W9"/>
<dbReference type="SUPFAM" id="SSF56219">
    <property type="entry name" value="DNase I-like"/>
    <property type="match status" value="1"/>
</dbReference>
<dbReference type="InterPro" id="IPR036691">
    <property type="entry name" value="Endo/exonu/phosph_ase_sf"/>
</dbReference>
<accession>A0A438D0W9</accession>
<sequence length="716" mass="80722">MSQGVIHSLGVGRFLGWGAVNARGQLEGCGFWDKRVLELVGLEVGISQSRVSSRTAGWVYVVLYRGLRPTLKRYRELFGKSRCHSRLWYDPWCIGGDFNVIRFPNEHSREGRLSSSMRRSRLDRFLISEEWENHLVGCLSAHSQGLCLTTSNSVRWGWGEERSNSFLFENMWLKEEGFKELLKAGSKVLITVGLIALSSQKTKGFKREAESSKRAGVRGLERRPGRTLKSGQLWRKSRGGRNQRETWGVVRAYQEPLSDPGGWHPSMSSMEFDGIESEEAARLEEMFSMEEFPKKGRTDDLRDYRPISLVGGLYKILAKVLANSDAKNGFWGEMSCWIRWCISTASFSVLINGSPAGFFQSTRGLRQGDPISLTCFVLGMETLSCLINRVVRGGFLTGCRLRSKGGSGIQVSHLLFVDDTLVFCEDSQDQMAILSWLLMWFEAISGLSINLNKSEILPVGRVEIAEVLASKLGCKVGSLPSTYLGLPLGAPHKSDFLWGGGALEKRPHLVKWDVCFAAEKEFFWKLIISRKYREEGGGWISREVREGYGVGFWKEIRKEGILMFKNVSFTVGDDAWVADCWDSMGDAGEWYPCFSKPFNDWEMEAMVSLLSFLQGKRLFVGMEDRVPISLENHLEPLCAYKGGFFFASEASWGKVLTQDQLKRRGWILANSVNWVLPLTVRDTLLGWSASFVDKKRGKDLAGSSSLFILDGLKRKK</sequence>
<dbReference type="InterPro" id="IPR000477">
    <property type="entry name" value="RT_dom"/>
</dbReference>
<protein>
    <recommendedName>
        <fullName evidence="1">Reverse transcriptase domain-containing protein</fullName>
    </recommendedName>
</protein>
<dbReference type="EMBL" id="QGNW01001862">
    <property type="protein sequence ID" value="RVW29094.1"/>
    <property type="molecule type" value="Genomic_DNA"/>
</dbReference>
<evidence type="ECO:0000313" key="3">
    <source>
        <dbReference type="Proteomes" id="UP000288805"/>
    </source>
</evidence>
<evidence type="ECO:0000259" key="1">
    <source>
        <dbReference type="Pfam" id="PF00078"/>
    </source>
</evidence>
<evidence type="ECO:0000313" key="2">
    <source>
        <dbReference type="EMBL" id="RVW29094.1"/>
    </source>
</evidence>
<reference evidence="2 3" key="1">
    <citation type="journal article" date="2018" name="PLoS Genet.">
        <title>Population sequencing reveals clonal diversity and ancestral inbreeding in the grapevine cultivar Chardonnay.</title>
        <authorList>
            <person name="Roach M.J."/>
            <person name="Johnson D.L."/>
            <person name="Bohlmann J."/>
            <person name="van Vuuren H.J."/>
            <person name="Jones S.J."/>
            <person name="Pretorius I.S."/>
            <person name="Schmidt S.A."/>
            <person name="Borneman A.R."/>
        </authorList>
    </citation>
    <scope>NUCLEOTIDE SEQUENCE [LARGE SCALE GENOMIC DNA]</scope>
    <source>
        <strain evidence="3">cv. Chardonnay</strain>
        <tissue evidence="2">Leaf</tissue>
    </source>
</reference>
<gene>
    <name evidence="2" type="ORF">CK203_112342</name>
</gene>
<dbReference type="Pfam" id="PF00078">
    <property type="entry name" value="RVT_1"/>
    <property type="match status" value="1"/>
</dbReference>
<dbReference type="Proteomes" id="UP000288805">
    <property type="component" value="Unassembled WGS sequence"/>
</dbReference>
<comment type="caution">
    <text evidence="2">The sequence shown here is derived from an EMBL/GenBank/DDBJ whole genome shotgun (WGS) entry which is preliminary data.</text>
</comment>
<feature type="domain" description="Reverse transcriptase" evidence="1">
    <location>
        <begin position="337"/>
        <end position="486"/>
    </location>
</feature>
<dbReference type="InterPro" id="IPR052343">
    <property type="entry name" value="Retrotransposon-Effector_Assoc"/>
</dbReference>
<organism evidence="2 3">
    <name type="scientific">Vitis vinifera</name>
    <name type="common">Grape</name>
    <dbReference type="NCBI Taxonomy" id="29760"/>
    <lineage>
        <taxon>Eukaryota</taxon>
        <taxon>Viridiplantae</taxon>
        <taxon>Streptophyta</taxon>
        <taxon>Embryophyta</taxon>
        <taxon>Tracheophyta</taxon>
        <taxon>Spermatophyta</taxon>
        <taxon>Magnoliopsida</taxon>
        <taxon>eudicotyledons</taxon>
        <taxon>Gunneridae</taxon>
        <taxon>Pentapetalae</taxon>
        <taxon>rosids</taxon>
        <taxon>Vitales</taxon>
        <taxon>Vitaceae</taxon>
        <taxon>Viteae</taxon>
        <taxon>Vitis</taxon>
    </lineage>
</organism>
<dbReference type="PANTHER" id="PTHR46890">
    <property type="entry name" value="NON-LTR RETROLELEMENT REVERSE TRANSCRIPTASE-LIKE PROTEIN-RELATED"/>
    <property type="match status" value="1"/>
</dbReference>
<dbReference type="PANTHER" id="PTHR46890:SF50">
    <property type="entry name" value="RNA-DIRECTED DNA POLYMERASE, EUKARYOTA, REVERSE TRANSCRIPTASE ZINC-BINDING DOMAIN PROTEIN-RELATED"/>
    <property type="match status" value="1"/>
</dbReference>
<name>A0A438D0W9_VITVI</name>